<keyword evidence="3" id="KW-1185">Reference proteome</keyword>
<feature type="transmembrane region" description="Helical" evidence="1">
    <location>
        <begin position="5"/>
        <end position="21"/>
    </location>
</feature>
<keyword evidence="1" id="KW-0472">Membrane</keyword>
<evidence type="ECO:0000256" key="1">
    <source>
        <dbReference type="SAM" id="Phobius"/>
    </source>
</evidence>
<proteinExistence type="predicted"/>
<keyword evidence="1" id="KW-0812">Transmembrane</keyword>
<sequence>MKYLLYGIVIIVSVIFILNSIDINGLSIIITLIEWATRFILPWITLYWFVQFIKKLKTIND</sequence>
<name>A0A1S2M5H4_9BACI</name>
<dbReference type="AlphaFoldDB" id="A0A1S2M5H4"/>
<dbReference type="STRING" id="472963.BKP45_15255"/>
<dbReference type="Proteomes" id="UP000180057">
    <property type="component" value="Unassembled WGS sequence"/>
</dbReference>
<organism evidence="2 3">
    <name type="scientific">Anaerobacillus alkalidiazotrophicus</name>
    <dbReference type="NCBI Taxonomy" id="472963"/>
    <lineage>
        <taxon>Bacteria</taxon>
        <taxon>Bacillati</taxon>
        <taxon>Bacillota</taxon>
        <taxon>Bacilli</taxon>
        <taxon>Bacillales</taxon>
        <taxon>Bacillaceae</taxon>
        <taxon>Anaerobacillus</taxon>
    </lineage>
</organism>
<comment type="caution">
    <text evidence="2">The sequence shown here is derived from an EMBL/GenBank/DDBJ whole genome shotgun (WGS) entry which is preliminary data.</text>
</comment>
<keyword evidence="1" id="KW-1133">Transmembrane helix</keyword>
<evidence type="ECO:0000313" key="2">
    <source>
        <dbReference type="EMBL" id="OIJ18885.1"/>
    </source>
</evidence>
<gene>
    <name evidence="2" type="ORF">BKP45_15255</name>
</gene>
<protein>
    <submittedName>
        <fullName evidence="2">Uncharacterized protein</fullName>
    </submittedName>
</protein>
<dbReference type="EMBL" id="MLQS01000024">
    <property type="protein sequence ID" value="OIJ18885.1"/>
    <property type="molecule type" value="Genomic_DNA"/>
</dbReference>
<reference evidence="2 3" key="1">
    <citation type="submission" date="2016-10" db="EMBL/GenBank/DDBJ databases">
        <title>Draft genome sequences of four alkaliphilic bacteria belonging to the Anaerobacillus genus.</title>
        <authorList>
            <person name="Bassil N.M."/>
            <person name="Lloyd J.R."/>
        </authorList>
    </citation>
    <scope>NUCLEOTIDE SEQUENCE [LARGE SCALE GENOMIC DNA]</scope>
    <source>
        <strain evidence="2 3">DSM 22531</strain>
    </source>
</reference>
<accession>A0A1S2M5H4</accession>
<evidence type="ECO:0000313" key="3">
    <source>
        <dbReference type="Proteomes" id="UP000180057"/>
    </source>
</evidence>
<feature type="transmembrane region" description="Helical" evidence="1">
    <location>
        <begin position="27"/>
        <end position="50"/>
    </location>
</feature>